<evidence type="ECO:0000256" key="7">
    <source>
        <dbReference type="ARBA" id="ARBA00022683"/>
    </source>
</evidence>
<gene>
    <name evidence="10" type="ORF">BEN51_07090</name>
</gene>
<keyword evidence="5" id="KW-0762">Sugar transport</keyword>
<evidence type="ECO:0000256" key="1">
    <source>
        <dbReference type="ARBA" id="ARBA00004496"/>
    </source>
</evidence>
<evidence type="ECO:0000256" key="4">
    <source>
        <dbReference type="ARBA" id="ARBA00022553"/>
    </source>
</evidence>
<dbReference type="Pfam" id="PF03610">
    <property type="entry name" value="EIIA-man"/>
    <property type="match status" value="1"/>
</dbReference>
<dbReference type="GO" id="GO:0005737">
    <property type="term" value="C:cytoplasm"/>
    <property type="evidence" value="ECO:0007669"/>
    <property type="project" value="UniProtKB-SubCell"/>
</dbReference>
<dbReference type="AlphaFoldDB" id="A0A343JCJ6"/>
<comment type="subcellular location">
    <subcellularLocation>
        <location evidence="1">Cytoplasm</location>
    </subcellularLocation>
</comment>
<dbReference type="OrthoDB" id="9799827at2"/>
<keyword evidence="4" id="KW-0597">Phosphoprotein</keyword>
<keyword evidence="7" id="KW-0598">Phosphotransferase system</keyword>
<dbReference type="InterPro" id="IPR004701">
    <property type="entry name" value="PTS_EIIA_man-typ"/>
</dbReference>
<evidence type="ECO:0000256" key="5">
    <source>
        <dbReference type="ARBA" id="ARBA00022597"/>
    </source>
</evidence>
<dbReference type="GO" id="GO:0016773">
    <property type="term" value="F:phosphotransferase activity, alcohol group as acceptor"/>
    <property type="evidence" value="ECO:0007669"/>
    <property type="project" value="InterPro"/>
</dbReference>
<dbReference type="Gene3D" id="3.40.50.510">
    <property type="entry name" value="Phosphotransferase system, mannose-type IIA component"/>
    <property type="match status" value="1"/>
</dbReference>
<keyword evidence="6" id="KW-0808">Transferase</keyword>
<feature type="domain" description="PTS EIIA type-4" evidence="9">
    <location>
        <begin position="1"/>
        <end position="124"/>
    </location>
</feature>
<dbReference type="PROSITE" id="PS51096">
    <property type="entry name" value="PTS_EIIA_TYPE_4"/>
    <property type="match status" value="1"/>
</dbReference>
<evidence type="ECO:0000313" key="11">
    <source>
        <dbReference type="Proteomes" id="UP000264883"/>
    </source>
</evidence>
<dbReference type="InterPro" id="IPR033887">
    <property type="entry name" value="PTS_IIA_man"/>
</dbReference>
<reference evidence="10 11" key="1">
    <citation type="submission" date="2016-08" db="EMBL/GenBank/DDBJ databases">
        <title>Complete Genome Sequence Of The Indigo Reducing Clostridium isatidis DSM15098.</title>
        <authorList>
            <person name="Little G.T."/>
            <person name="Minton N.P."/>
        </authorList>
    </citation>
    <scope>NUCLEOTIDE SEQUENCE [LARGE SCALE GENOMIC DNA]</scope>
    <source>
        <strain evidence="10 11">DSM 15098</strain>
    </source>
</reference>
<dbReference type="PANTHER" id="PTHR33799:SF1">
    <property type="entry name" value="PTS SYSTEM MANNOSE-SPECIFIC EIIAB COMPONENT-RELATED"/>
    <property type="match status" value="1"/>
</dbReference>
<protein>
    <submittedName>
        <fullName evidence="10">PTS mannose transporter subunit IID</fullName>
    </submittedName>
</protein>
<keyword evidence="11" id="KW-1185">Reference proteome</keyword>
<evidence type="ECO:0000259" key="9">
    <source>
        <dbReference type="PROSITE" id="PS51096"/>
    </source>
</evidence>
<dbReference type="CDD" id="cd00006">
    <property type="entry name" value="PTS_IIA_man"/>
    <property type="match status" value="1"/>
</dbReference>
<dbReference type="InterPro" id="IPR013789">
    <property type="entry name" value="PTS_EIIA_man"/>
</dbReference>
<name>A0A343JCJ6_9CLOT</name>
<evidence type="ECO:0000256" key="6">
    <source>
        <dbReference type="ARBA" id="ARBA00022679"/>
    </source>
</evidence>
<dbReference type="KEGG" id="cia:BEN51_07090"/>
<dbReference type="GO" id="GO:0016020">
    <property type="term" value="C:membrane"/>
    <property type="evidence" value="ECO:0007669"/>
    <property type="project" value="InterPro"/>
</dbReference>
<dbReference type="EMBL" id="CP016786">
    <property type="protein sequence ID" value="ASW43254.1"/>
    <property type="molecule type" value="Genomic_DNA"/>
</dbReference>
<evidence type="ECO:0000313" key="10">
    <source>
        <dbReference type="EMBL" id="ASW43254.1"/>
    </source>
</evidence>
<keyword evidence="3" id="KW-0963">Cytoplasm</keyword>
<dbReference type="GO" id="GO:0016301">
    <property type="term" value="F:kinase activity"/>
    <property type="evidence" value="ECO:0007669"/>
    <property type="project" value="UniProtKB-KW"/>
</dbReference>
<dbReference type="Proteomes" id="UP000264883">
    <property type="component" value="Chromosome"/>
</dbReference>
<evidence type="ECO:0000256" key="2">
    <source>
        <dbReference type="ARBA" id="ARBA00022448"/>
    </source>
</evidence>
<dbReference type="RefSeq" id="WP_119865390.1">
    <property type="nucleotide sequence ID" value="NZ_CP016786.1"/>
</dbReference>
<keyword evidence="2" id="KW-0813">Transport</keyword>
<evidence type="ECO:0000256" key="3">
    <source>
        <dbReference type="ARBA" id="ARBA00022490"/>
    </source>
</evidence>
<proteinExistence type="predicted"/>
<organism evidence="10 11">
    <name type="scientific">Clostridium isatidis</name>
    <dbReference type="NCBI Taxonomy" id="182773"/>
    <lineage>
        <taxon>Bacteria</taxon>
        <taxon>Bacillati</taxon>
        <taxon>Bacillota</taxon>
        <taxon>Clostridia</taxon>
        <taxon>Eubacteriales</taxon>
        <taxon>Clostridiaceae</taxon>
        <taxon>Clostridium</taxon>
    </lineage>
</organism>
<dbReference type="SUPFAM" id="SSF53062">
    <property type="entry name" value="PTS system fructose IIA component-like"/>
    <property type="match status" value="1"/>
</dbReference>
<sequence>MIAVIIATHGSFSKELLKSSEMIFGKQKNVATVSFVAGEGTDDLIEKYNKLLNELDCSDGALIMVDIFGGSPFNAASMIALKNEKIELITGTNLPMLLEVFAAKDTVTIKELVEIAENAGKESVKKLLKSNEQDLKEDEL</sequence>
<dbReference type="PANTHER" id="PTHR33799">
    <property type="entry name" value="PTS PERMEASE-RELATED-RELATED"/>
    <property type="match status" value="1"/>
</dbReference>
<evidence type="ECO:0000256" key="8">
    <source>
        <dbReference type="ARBA" id="ARBA00022777"/>
    </source>
</evidence>
<dbReference type="NCBIfam" id="TIGR00824">
    <property type="entry name" value="EIIA-man"/>
    <property type="match status" value="1"/>
</dbReference>
<dbReference type="GO" id="GO:0009401">
    <property type="term" value="P:phosphoenolpyruvate-dependent sugar phosphotransferase system"/>
    <property type="evidence" value="ECO:0007669"/>
    <property type="project" value="UniProtKB-KW"/>
</dbReference>
<keyword evidence="8" id="KW-0418">Kinase</keyword>
<dbReference type="InterPro" id="IPR051471">
    <property type="entry name" value="Bacterial_PTS_sugar_comp"/>
</dbReference>
<dbReference type="InterPro" id="IPR036662">
    <property type="entry name" value="PTS_EIIA_man-typ_sf"/>
</dbReference>
<accession>A0A343JCJ6</accession>